<dbReference type="EMBL" id="HE576758">
    <property type="protein sequence ID" value="CCC71305.1"/>
    <property type="molecule type" value="Genomic_DNA"/>
</dbReference>
<dbReference type="OMA" id="NYSKGFT"/>
<reference evidence="2 3" key="1">
    <citation type="journal article" date="2011" name="Proc. Natl. Acad. Sci. U.S.A.">
        <title>Evolutionary erosion of yeast sex chromosomes by mating-type switching accidents.</title>
        <authorList>
            <person name="Gordon J.L."/>
            <person name="Armisen D."/>
            <person name="Proux-Wera E."/>
            <person name="Oheigeartaigh S.S."/>
            <person name="Byrne K.P."/>
            <person name="Wolfe K.H."/>
        </authorList>
    </citation>
    <scope>NUCLEOTIDE SEQUENCE [LARGE SCALE GENOMIC DNA]</scope>
    <source>
        <strain evidence="3">ATCC 76901 / BCRC 22586 / CBS 4309 / NBRC 1992 / NRRL Y-12630</strain>
    </source>
</reference>
<evidence type="ECO:0000313" key="3">
    <source>
        <dbReference type="Proteomes" id="UP000001640"/>
    </source>
</evidence>
<dbReference type="eggNOG" id="ENOG502R2RI">
    <property type="taxonomic scope" value="Eukaryota"/>
</dbReference>
<dbReference type="FunCoup" id="G0VHJ8">
    <property type="interactions" value="38"/>
</dbReference>
<protein>
    <recommendedName>
        <fullName evidence="4">Fibronectin type-III domain-containing protein</fullName>
    </recommendedName>
</protein>
<dbReference type="RefSeq" id="XP_003677656.1">
    <property type="nucleotide sequence ID" value="XM_003677608.1"/>
</dbReference>
<proteinExistence type="predicted"/>
<accession>G0VHJ8</accession>
<feature type="region of interest" description="Disordered" evidence="1">
    <location>
        <begin position="614"/>
        <end position="640"/>
    </location>
</feature>
<feature type="compositionally biased region" description="Polar residues" evidence="1">
    <location>
        <begin position="993"/>
        <end position="1025"/>
    </location>
</feature>
<name>G0VHJ8_NAUCA</name>
<reference key="2">
    <citation type="submission" date="2011-08" db="EMBL/GenBank/DDBJ databases">
        <title>Genome sequence of Naumovozyma castellii.</title>
        <authorList>
            <person name="Gordon J.L."/>
            <person name="Armisen D."/>
            <person name="Proux-Wera E."/>
            <person name="OhEigeartaigh S.S."/>
            <person name="Byrne K.P."/>
            <person name="Wolfe K.H."/>
        </authorList>
    </citation>
    <scope>NUCLEOTIDE SEQUENCE</scope>
    <source>
        <strain>Type strain:CBS 4309</strain>
    </source>
</reference>
<evidence type="ECO:0008006" key="4">
    <source>
        <dbReference type="Google" id="ProtNLM"/>
    </source>
</evidence>
<keyword evidence="3" id="KW-1185">Reference proteome</keyword>
<feature type="compositionally biased region" description="Low complexity" evidence="1">
    <location>
        <begin position="1042"/>
        <end position="1057"/>
    </location>
</feature>
<dbReference type="GeneID" id="96904969"/>
<gene>
    <name evidence="2" type="primary">NCAS0G04180</name>
    <name evidence="2" type="ordered locus">NCAS_0G04180</name>
</gene>
<sequence length="1105" mass="123224">MLIYSLCLAIAIIWLCIRLYKFLSISVFNIVSTLNIKTPPATKVSIDKISMNSITIHWENEPLTENPKTDSESDTETESDSISHFLLYLNNSQIAVFPNIPDSLYTCCSIANLEPETQYQLDFITMNKMGFVNKLPSTFCVTKRDKKVKKKTNNINETIIPSSTNEPFVTTEYFTNLKEFNNDVINDNSSASDFEKQKISQNADTFKTRRWRRNTLNSSMGLTNNNNNNNINNINNINNATTTTSQPPHPFKIPSHSSSVSLSRLGSMTNLSSLNTPSVTNIAATLPTYTCLTTIQDLESYSIDDLKKILICAQEDLHEVLIQQSSLLQDFKDSKLELELELDNLKIHWSHEIDLRKSIKSNIKSLENSKVLSDLKFEKLTKKIAKLNEKILKMQKDMNLWALSELNELNTNNLKLKYEKIIMDTNANIKLLGDQILILQNQVSSQDEENKKLNILKKESMANTLPAIIKTSGATPINTTPAASTMSPNVPITASAPIDKGQLTSLLKKITDQTNEKTGLLSNYGEELVSKLNENSPIGHLVREQLQMDQEFDSKWKYKRSRLMKRINYLESVFNEISVNNRNLRAQLMAKPYHPVQESPILQQGDMNMPMNMNSDQQINSNDNSPANQNIQTNSPSLMLHNPSTYDNSFKQQGNYSSNLNATTGSLLSNQINIDSSKQPSSNADRLQNNFTHAVPTTATVTANATVAPTSVGTKTTSDYSQWAISQHQPLSPEQQQQQQQVQEMDHGFEYYNPSHLISGLQDMIQDESEYPDTISNYSKGFTTDQLDNFWANQNTEHPTLSRQIPSQSQFHNPLQSNYMNSITSPSSASYHNNELMTSPLSPQQNNNTTMTSSQSLLAGALSESMQKLNTNNDMLRHSNSFYNESNLNPHNKSVAPVDNTINSILSGTDDMVMVPFPNAISPQSSNIKSPNLNNHILSNGLSSDNTNINTPPQSHDGIFHSPSFNFMWHSSPPATNSTSTSTSRDVPHSDVHSNSNSASTVGPNSTTTNSHRRNQSNTSNTSWGTKFGLKHLSTHSSNSNATAGVTSAETSTSTSEKPTEGGGEDTKNTNNSSKSSTRKMSRLLSRSKMNNLFKLPSQHDSQSQ</sequence>
<feature type="compositionally biased region" description="Low complexity" evidence="1">
    <location>
        <begin position="971"/>
        <end position="984"/>
    </location>
</feature>
<dbReference type="KEGG" id="ncs:NCAS_0G04180"/>
<evidence type="ECO:0000313" key="2">
    <source>
        <dbReference type="EMBL" id="CCC71305.1"/>
    </source>
</evidence>
<feature type="region of interest" description="Disordered" evidence="1">
    <location>
        <begin position="971"/>
        <end position="1105"/>
    </location>
</feature>
<dbReference type="Proteomes" id="UP000001640">
    <property type="component" value="Chromosome 7"/>
</dbReference>
<dbReference type="OrthoDB" id="5572782at2759"/>
<feature type="compositionally biased region" description="Low complexity" evidence="1">
    <location>
        <begin position="614"/>
        <end position="624"/>
    </location>
</feature>
<feature type="compositionally biased region" description="Polar residues" evidence="1">
    <location>
        <begin position="625"/>
        <end position="640"/>
    </location>
</feature>
<dbReference type="InParanoid" id="G0VHJ8"/>
<organism evidence="2 3">
    <name type="scientific">Naumovozyma castellii</name>
    <name type="common">Yeast</name>
    <name type="synonym">Saccharomyces castellii</name>
    <dbReference type="NCBI Taxonomy" id="27288"/>
    <lineage>
        <taxon>Eukaryota</taxon>
        <taxon>Fungi</taxon>
        <taxon>Dikarya</taxon>
        <taxon>Ascomycota</taxon>
        <taxon>Saccharomycotina</taxon>
        <taxon>Saccharomycetes</taxon>
        <taxon>Saccharomycetales</taxon>
        <taxon>Saccharomycetaceae</taxon>
        <taxon>Naumovozyma</taxon>
    </lineage>
</organism>
<evidence type="ECO:0000256" key="1">
    <source>
        <dbReference type="SAM" id="MobiDB-lite"/>
    </source>
</evidence>
<dbReference type="AlphaFoldDB" id="G0VHJ8"/>
<dbReference type="HOGENOM" id="CLU_012632_0_0_1"/>